<protein>
    <submittedName>
        <fullName evidence="3">Uncharacterized protein</fullName>
    </submittedName>
</protein>
<feature type="transmembrane region" description="Helical" evidence="2">
    <location>
        <begin position="110"/>
        <end position="127"/>
    </location>
</feature>
<keyword evidence="2" id="KW-0472">Membrane</keyword>
<feature type="region of interest" description="Disordered" evidence="1">
    <location>
        <begin position="1"/>
        <end position="46"/>
    </location>
</feature>
<keyword evidence="2" id="KW-1133">Transmembrane helix</keyword>
<evidence type="ECO:0000256" key="1">
    <source>
        <dbReference type="SAM" id="MobiDB-lite"/>
    </source>
</evidence>
<dbReference type="AlphaFoldDB" id="A0A4C1WDK0"/>
<feature type="transmembrane region" description="Helical" evidence="2">
    <location>
        <begin position="70"/>
        <end position="90"/>
    </location>
</feature>
<reference evidence="3 4" key="1">
    <citation type="journal article" date="2019" name="Commun. Biol.">
        <title>The bagworm genome reveals a unique fibroin gene that provides high tensile strength.</title>
        <authorList>
            <person name="Kono N."/>
            <person name="Nakamura H."/>
            <person name="Ohtoshi R."/>
            <person name="Tomita M."/>
            <person name="Numata K."/>
            <person name="Arakawa K."/>
        </authorList>
    </citation>
    <scope>NUCLEOTIDE SEQUENCE [LARGE SCALE GENOMIC DNA]</scope>
</reference>
<dbReference type="EMBL" id="BGZK01000544">
    <property type="protein sequence ID" value="GBP49438.1"/>
    <property type="molecule type" value="Genomic_DNA"/>
</dbReference>
<evidence type="ECO:0000313" key="3">
    <source>
        <dbReference type="EMBL" id="GBP49438.1"/>
    </source>
</evidence>
<name>A0A4C1WDK0_EUMVA</name>
<dbReference type="Proteomes" id="UP000299102">
    <property type="component" value="Unassembled WGS sequence"/>
</dbReference>
<organism evidence="3 4">
    <name type="scientific">Eumeta variegata</name>
    <name type="common">Bagworm moth</name>
    <name type="synonym">Eumeta japonica</name>
    <dbReference type="NCBI Taxonomy" id="151549"/>
    <lineage>
        <taxon>Eukaryota</taxon>
        <taxon>Metazoa</taxon>
        <taxon>Ecdysozoa</taxon>
        <taxon>Arthropoda</taxon>
        <taxon>Hexapoda</taxon>
        <taxon>Insecta</taxon>
        <taxon>Pterygota</taxon>
        <taxon>Neoptera</taxon>
        <taxon>Endopterygota</taxon>
        <taxon>Lepidoptera</taxon>
        <taxon>Glossata</taxon>
        <taxon>Ditrysia</taxon>
        <taxon>Tineoidea</taxon>
        <taxon>Psychidae</taxon>
        <taxon>Oiketicinae</taxon>
        <taxon>Eumeta</taxon>
    </lineage>
</organism>
<evidence type="ECO:0000256" key="2">
    <source>
        <dbReference type="SAM" id="Phobius"/>
    </source>
</evidence>
<comment type="caution">
    <text evidence="3">The sequence shown here is derived from an EMBL/GenBank/DDBJ whole genome shotgun (WGS) entry which is preliminary data.</text>
</comment>
<proteinExistence type="predicted"/>
<accession>A0A4C1WDK0</accession>
<keyword evidence="4" id="KW-1185">Reference proteome</keyword>
<sequence length="241" mass="26881">MVREKRRQNTLHAPTDVSRQDAPTLETSRDASDNQQSSTESVTRRRPVEPSLTYYLSRAGAALVGPSLSAFNLVPLFGLAGYVPCAILYAKPAQALGTRSTFVHRRHDRIPFAASIYIALVPLQWYPTSIVALTACRYENIKIICTLLEKSSPFILNQVGTGRIQLLHATYPRRTSLHLSYLRHFNFPRARLAQQIFTVNISAESNYGDRNAADDATRRHIGRQMGPDIRRSAANAGRATC</sequence>
<gene>
    <name evidence="3" type="ORF">EVAR_38206_1</name>
</gene>
<evidence type="ECO:0000313" key="4">
    <source>
        <dbReference type="Proteomes" id="UP000299102"/>
    </source>
</evidence>
<keyword evidence="2" id="KW-0812">Transmembrane</keyword>